<dbReference type="RefSeq" id="WP_008788403.1">
    <property type="nucleotide sequence ID" value="NZ_AKCB01000002.1"/>
</dbReference>
<dbReference type="Pfam" id="PF02518">
    <property type="entry name" value="HATPase_c"/>
    <property type="match status" value="1"/>
</dbReference>
<feature type="transmembrane region" description="Helical" evidence="14">
    <location>
        <begin position="17"/>
        <end position="35"/>
    </location>
</feature>
<dbReference type="Proteomes" id="UP000003157">
    <property type="component" value="Unassembled WGS sequence"/>
</dbReference>
<keyword evidence="9" id="KW-0067">ATP-binding</keyword>
<evidence type="ECO:0000259" key="15">
    <source>
        <dbReference type="PROSITE" id="PS50109"/>
    </source>
</evidence>
<evidence type="ECO:0000256" key="11">
    <source>
        <dbReference type="ARBA" id="ARBA00023012"/>
    </source>
</evidence>
<keyword evidence="7" id="KW-0547">Nucleotide-binding</keyword>
<protein>
    <recommendedName>
        <fullName evidence="3">histidine kinase</fullName>
        <ecNumber evidence="3">2.7.13.3</ecNumber>
    </recommendedName>
</protein>
<dbReference type="InterPro" id="IPR050351">
    <property type="entry name" value="BphY/WalK/GraS-like"/>
</dbReference>
<evidence type="ECO:0000256" key="1">
    <source>
        <dbReference type="ARBA" id="ARBA00000085"/>
    </source>
</evidence>
<dbReference type="HOGENOM" id="CLU_000445_89_3_9"/>
<dbReference type="InterPro" id="IPR003661">
    <property type="entry name" value="HisK_dim/P_dom"/>
</dbReference>
<dbReference type="GO" id="GO:0004721">
    <property type="term" value="F:phosphoprotein phosphatase activity"/>
    <property type="evidence" value="ECO:0007669"/>
    <property type="project" value="TreeGrafter"/>
</dbReference>
<comment type="subcellular location">
    <subcellularLocation>
        <location evidence="2">Membrane</location>
    </subcellularLocation>
</comment>
<keyword evidence="5" id="KW-0808">Transferase</keyword>
<name>E7G949_9FIRM</name>
<dbReference type="AlphaFoldDB" id="E7G949"/>
<keyword evidence="8" id="KW-0418">Kinase</keyword>
<organism evidence="16 17">
    <name type="scientific">Coprobacillus cateniformis</name>
    <dbReference type="NCBI Taxonomy" id="100884"/>
    <lineage>
        <taxon>Bacteria</taxon>
        <taxon>Bacillati</taxon>
        <taxon>Bacillota</taxon>
        <taxon>Erysipelotrichia</taxon>
        <taxon>Erysipelotrichales</taxon>
        <taxon>Coprobacillaceae</taxon>
        <taxon>Coprobacillus</taxon>
    </lineage>
</organism>
<dbReference type="GO" id="GO:0005886">
    <property type="term" value="C:plasma membrane"/>
    <property type="evidence" value="ECO:0007669"/>
    <property type="project" value="TreeGrafter"/>
</dbReference>
<dbReference type="GO" id="GO:0005524">
    <property type="term" value="F:ATP binding"/>
    <property type="evidence" value="ECO:0007669"/>
    <property type="project" value="UniProtKB-KW"/>
</dbReference>
<dbReference type="InterPro" id="IPR005467">
    <property type="entry name" value="His_kinase_dom"/>
</dbReference>
<dbReference type="InterPro" id="IPR036097">
    <property type="entry name" value="HisK_dim/P_sf"/>
</dbReference>
<dbReference type="EC" id="2.7.13.3" evidence="3"/>
<evidence type="ECO:0000256" key="10">
    <source>
        <dbReference type="ARBA" id="ARBA00022989"/>
    </source>
</evidence>
<feature type="domain" description="Histidine kinase" evidence="15">
    <location>
        <begin position="148"/>
        <end position="364"/>
    </location>
</feature>
<comment type="catalytic activity">
    <reaction evidence="1">
        <text>ATP + protein L-histidine = ADP + protein N-phospho-L-histidine.</text>
        <dbReference type="EC" id="2.7.13.3"/>
    </reaction>
</comment>
<dbReference type="EMBL" id="ADKX01000023">
    <property type="protein sequence ID" value="EFW05490.1"/>
    <property type="molecule type" value="Genomic_DNA"/>
</dbReference>
<reference evidence="16 17" key="1">
    <citation type="submission" date="2010-12" db="EMBL/GenBank/DDBJ databases">
        <title>The Genome Sequence of Coprobacillus sp. strain 29_1.</title>
        <authorList>
            <consortium name="The Broad Institute Genome Sequencing Platform"/>
            <person name="Earl A."/>
            <person name="Ward D."/>
            <person name="Feldgarden M."/>
            <person name="Gevers D."/>
            <person name="Daigneault M."/>
            <person name="Sibley C.D."/>
            <person name="White A."/>
            <person name="Strauss J."/>
            <person name="Allen-Vercoe E."/>
            <person name="Young S.K."/>
            <person name="Zeng Q."/>
            <person name="Gargeya S."/>
            <person name="Fitzgerald M."/>
            <person name="Haas B."/>
            <person name="Abouelleil A."/>
            <person name="Alvarado L."/>
            <person name="Arachchi H.M."/>
            <person name="Berlin A."/>
            <person name="Brown A."/>
            <person name="Chapman S.B."/>
            <person name="Chen Z."/>
            <person name="Dunbar C."/>
            <person name="Freedman E."/>
            <person name="Gearin G."/>
            <person name="Gellesch M."/>
            <person name="Goldberg J."/>
            <person name="Griggs A."/>
            <person name="Gujja S."/>
            <person name="Heilman E."/>
            <person name="Heiman D."/>
            <person name="Howarth C."/>
            <person name="Larson L."/>
            <person name="Lui A."/>
            <person name="MacDonald P.J.P."/>
            <person name="Mehta T."/>
            <person name="Montmayeur A."/>
            <person name="Murphy C."/>
            <person name="Neiman D."/>
            <person name="Pearson M."/>
            <person name="Priest M."/>
            <person name="Roberts A."/>
            <person name="Saif S."/>
            <person name="Shea T."/>
            <person name="Shenoy N."/>
            <person name="Sisk P."/>
            <person name="Stolte C."/>
            <person name="Sykes S."/>
            <person name="White J."/>
            <person name="Yandava C."/>
            <person name="Nusbaum C."/>
            <person name="Birren B."/>
        </authorList>
    </citation>
    <scope>NUCLEOTIDE SEQUENCE [LARGE SCALE GENOMIC DNA]</scope>
    <source>
        <strain evidence="16 17">29_1</strain>
    </source>
</reference>
<keyword evidence="13" id="KW-0175">Coiled coil</keyword>
<dbReference type="GO" id="GO:0000155">
    <property type="term" value="F:phosphorelay sensor kinase activity"/>
    <property type="evidence" value="ECO:0007669"/>
    <property type="project" value="InterPro"/>
</dbReference>
<dbReference type="FunFam" id="3.30.565.10:FF:000013">
    <property type="entry name" value="Two-component sensor histidine kinase"/>
    <property type="match status" value="1"/>
</dbReference>
<evidence type="ECO:0000313" key="16">
    <source>
        <dbReference type="EMBL" id="EFW05490.1"/>
    </source>
</evidence>
<evidence type="ECO:0000313" key="17">
    <source>
        <dbReference type="Proteomes" id="UP000003157"/>
    </source>
</evidence>
<feature type="coiled-coil region" evidence="13">
    <location>
        <begin position="107"/>
        <end position="142"/>
    </location>
</feature>
<dbReference type="Pfam" id="PF00512">
    <property type="entry name" value="HisKA"/>
    <property type="match status" value="1"/>
</dbReference>
<feature type="transmembrane region" description="Helical" evidence="14">
    <location>
        <begin position="65"/>
        <end position="87"/>
    </location>
</feature>
<evidence type="ECO:0000256" key="2">
    <source>
        <dbReference type="ARBA" id="ARBA00004370"/>
    </source>
</evidence>
<dbReference type="SMART" id="SM00388">
    <property type="entry name" value="HisKA"/>
    <property type="match status" value="1"/>
</dbReference>
<proteinExistence type="predicted"/>
<keyword evidence="12 14" id="KW-0472">Membrane</keyword>
<keyword evidence="6 14" id="KW-0812">Transmembrane</keyword>
<dbReference type="SMART" id="SM00387">
    <property type="entry name" value="HATPase_c"/>
    <property type="match status" value="1"/>
</dbReference>
<dbReference type="eggNOG" id="COG5002">
    <property type="taxonomic scope" value="Bacteria"/>
</dbReference>
<dbReference type="InterPro" id="IPR036890">
    <property type="entry name" value="HATPase_C_sf"/>
</dbReference>
<dbReference type="PANTHER" id="PTHR45453">
    <property type="entry name" value="PHOSPHATE REGULON SENSOR PROTEIN PHOR"/>
    <property type="match status" value="1"/>
</dbReference>
<dbReference type="Gene3D" id="3.30.565.10">
    <property type="entry name" value="Histidine kinase-like ATPase, C-terminal domain"/>
    <property type="match status" value="1"/>
</dbReference>
<dbReference type="SUPFAM" id="SSF47384">
    <property type="entry name" value="Homodimeric domain of signal transducing histidine kinase"/>
    <property type="match status" value="1"/>
</dbReference>
<dbReference type="CDD" id="cd00082">
    <property type="entry name" value="HisKA"/>
    <property type="match status" value="1"/>
</dbReference>
<dbReference type="InterPro" id="IPR004358">
    <property type="entry name" value="Sig_transdc_His_kin-like_C"/>
</dbReference>
<accession>E7G949</accession>
<dbReference type="PROSITE" id="PS50109">
    <property type="entry name" value="HIS_KIN"/>
    <property type="match status" value="1"/>
</dbReference>
<evidence type="ECO:0000256" key="9">
    <source>
        <dbReference type="ARBA" id="ARBA00022840"/>
    </source>
</evidence>
<keyword evidence="10 14" id="KW-1133">Transmembrane helix</keyword>
<evidence type="ECO:0000256" key="3">
    <source>
        <dbReference type="ARBA" id="ARBA00012438"/>
    </source>
</evidence>
<dbReference type="SUPFAM" id="SSF55874">
    <property type="entry name" value="ATPase domain of HSP90 chaperone/DNA topoisomerase II/histidine kinase"/>
    <property type="match status" value="1"/>
</dbReference>
<dbReference type="STRING" id="100884.GCA_000269565_03129"/>
<dbReference type="InterPro" id="IPR003594">
    <property type="entry name" value="HATPase_dom"/>
</dbReference>
<dbReference type="Gene3D" id="1.10.287.130">
    <property type="match status" value="1"/>
</dbReference>
<evidence type="ECO:0000256" key="12">
    <source>
        <dbReference type="ARBA" id="ARBA00023136"/>
    </source>
</evidence>
<evidence type="ECO:0000256" key="8">
    <source>
        <dbReference type="ARBA" id="ARBA00022777"/>
    </source>
</evidence>
<evidence type="ECO:0000256" key="14">
    <source>
        <dbReference type="SAM" id="Phobius"/>
    </source>
</evidence>
<keyword evidence="11" id="KW-0902">Two-component regulatory system</keyword>
<evidence type="ECO:0000256" key="4">
    <source>
        <dbReference type="ARBA" id="ARBA00022553"/>
    </source>
</evidence>
<evidence type="ECO:0000256" key="7">
    <source>
        <dbReference type="ARBA" id="ARBA00022741"/>
    </source>
</evidence>
<gene>
    <name evidence="16" type="ORF">HMPREF9488_01287</name>
</gene>
<dbReference type="PANTHER" id="PTHR45453:SF1">
    <property type="entry name" value="PHOSPHATE REGULON SENSOR PROTEIN PHOR"/>
    <property type="match status" value="1"/>
</dbReference>
<evidence type="ECO:0000256" key="6">
    <source>
        <dbReference type="ARBA" id="ARBA00022692"/>
    </source>
</evidence>
<dbReference type="PRINTS" id="PR00344">
    <property type="entry name" value="BCTRLSENSOR"/>
</dbReference>
<evidence type="ECO:0000256" key="13">
    <source>
        <dbReference type="SAM" id="Coils"/>
    </source>
</evidence>
<comment type="caution">
    <text evidence="16">The sequence shown here is derived from an EMBL/GenBank/DDBJ whole genome shotgun (WGS) entry which is preliminary data.</text>
</comment>
<keyword evidence="17" id="KW-1185">Reference proteome</keyword>
<keyword evidence="4" id="KW-0597">Phosphoprotein</keyword>
<evidence type="ECO:0000256" key="5">
    <source>
        <dbReference type="ARBA" id="ARBA00022679"/>
    </source>
</evidence>
<dbReference type="GeneID" id="78230922"/>
<sequence length="366" mass="42750">MGKDYTRRFQTEILKKHFMIALISIVIMLLFYFFVDNFYNGAVINFIQDVFGWDFASFILRNQTAFVFITILVVLLLNSLIVEVYSIQKISHVFSQMKILFQKDDQRIVLDESLQELEDDFNELKRESIENEKKAIKEAQHKVDMIAYLAHDIKTPLASVIGYLCLLEETEDLPEELRHKYTHMTLEKAYRLEKLINEFFDIAKLNQSYSPLHKEEVSLSYLLEQMKEEFYPIMSQKQQEIVIQVPEDMIIYADSQKIARVFNNILKNAFYYGDEKTTITIEATEDNVYTHILFRNIGQTIPKDKLNVIFEQFYRLDTARSSSTGGSGLGLSIAKLIVEQHQGIIKAKSYDHVTTFEVFIPHTKAL</sequence>
<dbReference type="GO" id="GO:0016036">
    <property type="term" value="P:cellular response to phosphate starvation"/>
    <property type="evidence" value="ECO:0007669"/>
    <property type="project" value="TreeGrafter"/>
</dbReference>
<dbReference type="OrthoDB" id="9792991at2"/>